<sequence>MRLGFKQLRLYAYHLSFIRRITWSAQDARAMHDDGGFGEILRPFGDIFAGDLGNQNQVGYILKGKPGQFLEVNAFLSLYFPEGEDYCFIFGDGPIPLPNAPPGIAKTLTRPVIHSVEHLVLMELLMGWMANLREHIQTGSEGRGRRSRPAYLRSFEQW</sequence>
<comment type="caution">
    <text evidence="1">The sequence shown here is derived from an EMBL/GenBank/DDBJ whole genome shotgun (WGS) entry which is preliminary data.</text>
</comment>
<evidence type="ECO:0000313" key="1">
    <source>
        <dbReference type="EMBL" id="KAJ9616721.1"/>
    </source>
</evidence>
<accession>A0AA39CQZ4</accession>
<dbReference type="AlphaFoldDB" id="A0AA39CQZ4"/>
<proteinExistence type="predicted"/>
<dbReference type="Proteomes" id="UP001172673">
    <property type="component" value="Unassembled WGS sequence"/>
</dbReference>
<keyword evidence="2" id="KW-1185">Reference proteome</keyword>
<gene>
    <name evidence="1" type="ORF">H2200_000440</name>
</gene>
<evidence type="ECO:0000313" key="2">
    <source>
        <dbReference type="Proteomes" id="UP001172673"/>
    </source>
</evidence>
<dbReference type="EMBL" id="JAPDRK010000001">
    <property type="protein sequence ID" value="KAJ9616721.1"/>
    <property type="molecule type" value="Genomic_DNA"/>
</dbReference>
<reference evidence="1" key="1">
    <citation type="submission" date="2022-10" db="EMBL/GenBank/DDBJ databases">
        <title>Culturing micro-colonial fungi from biological soil crusts in the Mojave desert and describing Neophaeococcomyces mojavensis, and introducing the new genera and species Taxawa tesnikishii.</title>
        <authorList>
            <person name="Kurbessoian T."/>
            <person name="Stajich J.E."/>
        </authorList>
    </citation>
    <scope>NUCLEOTIDE SEQUENCE</scope>
    <source>
        <strain evidence="1">TK_41</strain>
    </source>
</reference>
<protein>
    <submittedName>
        <fullName evidence="1">Uncharacterized protein</fullName>
    </submittedName>
</protein>
<name>A0AA39CQZ4_9EURO</name>
<organism evidence="1 2">
    <name type="scientific">Cladophialophora chaetospira</name>
    <dbReference type="NCBI Taxonomy" id="386627"/>
    <lineage>
        <taxon>Eukaryota</taxon>
        <taxon>Fungi</taxon>
        <taxon>Dikarya</taxon>
        <taxon>Ascomycota</taxon>
        <taxon>Pezizomycotina</taxon>
        <taxon>Eurotiomycetes</taxon>
        <taxon>Chaetothyriomycetidae</taxon>
        <taxon>Chaetothyriales</taxon>
        <taxon>Herpotrichiellaceae</taxon>
        <taxon>Cladophialophora</taxon>
    </lineage>
</organism>